<dbReference type="RefSeq" id="XP_046004744.1">
    <property type="nucleotide sequence ID" value="XM_046159811.1"/>
</dbReference>
<protein>
    <submittedName>
        <fullName evidence="1">Uncharacterized protein</fullName>
    </submittedName>
</protein>
<proteinExistence type="predicted"/>
<dbReference type="EMBL" id="JAGTJQ010000014">
    <property type="protein sequence ID" value="KAH7012479.1"/>
    <property type="molecule type" value="Genomic_DNA"/>
</dbReference>
<name>A0A9P8XR02_9PEZI</name>
<dbReference type="Proteomes" id="UP000756346">
    <property type="component" value="Unassembled WGS sequence"/>
</dbReference>
<accession>A0A9P8XR02</accession>
<comment type="caution">
    <text evidence="1">The sequence shown here is derived from an EMBL/GenBank/DDBJ whole genome shotgun (WGS) entry which is preliminary data.</text>
</comment>
<evidence type="ECO:0000313" key="1">
    <source>
        <dbReference type="EMBL" id="KAH7012479.1"/>
    </source>
</evidence>
<gene>
    <name evidence="1" type="ORF">B0I36DRAFT_369638</name>
</gene>
<evidence type="ECO:0000313" key="2">
    <source>
        <dbReference type="Proteomes" id="UP000756346"/>
    </source>
</evidence>
<dbReference type="AlphaFoldDB" id="A0A9P8XR02"/>
<sequence>MQVVGSRCDAVEQVDVLDEDMDVDVDDGSSTGDWHSATDEAAEDCLRRDNKERQRRIRKLLEWVESIEGKCVVCYVKWCHQGRAEGRQMTYEHEFRGCKVLGGSDTYMAWRRQIRFKEYSCCWTCGLPQA</sequence>
<reference evidence="1" key="1">
    <citation type="journal article" date="2021" name="Nat. Commun.">
        <title>Genetic determinants of endophytism in the Arabidopsis root mycobiome.</title>
        <authorList>
            <person name="Mesny F."/>
            <person name="Miyauchi S."/>
            <person name="Thiergart T."/>
            <person name="Pickel B."/>
            <person name="Atanasova L."/>
            <person name="Karlsson M."/>
            <person name="Huettel B."/>
            <person name="Barry K.W."/>
            <person name="Haridas S."/>
            <person name="Chen C."/>
            <person name="Bauer D."/>
            <person name="Andreopoulos W."/>
            <person name="Pangilinan J."/>
            <person name="LaButti K."/>
            <person name="Riley R."/>
            <person name="Lipzen A."/>
            <person name="Clum A."/>
            <person name="Drula E."/>
            <person name="Henrissat B."/>
            <person name="Kohler A."/>
            <person name="Grigoriev I.V."/>
            <person name="Martin F.M."/>
            <person name="Hacquard S."/>
        </authorList>
    </citation>
    <scope>NUCLEOTIDE SEQUENCE</scope>
    <source>
        <strain evidence="1">MPI-CAGE-CH-0230</strain>
    </source>
</reference>
<dbReference type="GeneID" id="70189357"/>
<keyword evidence="2" id="KW-1185">Reference proteome</keyword>
<organism evidence="1 2">
    <name type="scientific">Microdochium trichocladiopsis</name>
    <dbReference type="NCBI Taxonomy" id="1682393"/>
    <lineage>
        <taxon>Eukaryota</taxon>
        <taxon>Fungi</taxon>
        <taxon>Dikarya</taxon>
        <taxon>Ascomycota</taxon>
        <taxon>Pezizomycotina</taxon>
        <taxon>Sordariomycetes</taxon>
        <taxon>Xylariomycetidae</taxon>
        <taxon>Xylariales</taxon>
        <taxon>Microdochiaceae</taxon>
        <taxon>Microdochium</taxon>
    </lineage>
</organism>